<keyword evidence="1" id="KW-1133">Transmembrane helix</keyword>
<reference evidence="2" key="2">
    <citation type="journal article" date="2015" name="Data Brief">
        <title>Shoot transcriptome of the giant reed, Arundo donax.</title>
        <authorList>
            <person name="Barrero R.A."/>
            <person name="Guerrero F.D."/>
            <person name="Moolhuijzen P."/>
            <person name="Goolsby J.A."/>
            <person name="Tidwell J."/>
            <person name="Bellgard S.E."/>
            <person name="Bellgard M.I."/>
        </authorList>
    </citation>
    <scope>NUCLEOTIDE SEQUENCE</scope>
    <source>
        <tissue evidence="2">Shoot tissue taken approximately 20 cm above the soil surface</tissue>
    </source>
</reference>
<protein>
    <submittedName>
        <fullName evidence="2">Uncharacterized protein</fullName>
    </submittedName>
</protein>
<accession>A0A0A9HTC3</accession>
<keyword evidence="1" id="KW-0472">Membrane</keyword>
<evidence type="ECO:0000313" key="2">
    <source>
        <dbReference type="EMBL" id="JAE39074.1"/>
    </source>
</evidence>
<keyword evidence="1" id="KW-0812">Transmembrane</keyword>
<sequence length="49" mass="5626">MCLKALVKLDQTILFPSWKLLFEALMFCMFLGPIIAELSLSNLTYHHAI</sequence>
<feature type="transmembrane region" description="Helical" evidence="1">
    <location>
        <begin position="20"/>
        <end position="40"/>
    </location>
</feature>
<evidence type="ECO:0000256" key="1">
    <source>
        <dbReference type="SAM" id="Phobius"/>
    </source>
</evidence>
<organism evidence="2">
    <name type="scientific">Arundo donax</name>
    <name type="common">Giant reed</name>
    <name type="synonym">Donax arundinaceus</name>
    <dbReference type="NCBI Taxonomy" id="35708"/>
    <lineage>
        <taxon>Eukaryota</taxon>
        <taxon>Viridiplantae</taxon>
        <taxon>Streptophyta</taxon>
        <taxon>Embryophyta</taxon>
        <taxon>Tracheophyta</taxon>
        <taxon>Spermatophyta</taxon>
        <taxon>Magnoliopsida</taxon>
        <taxon>Liliopsida</taxon>
        <taxon>Poales</taxon>
        <taxon>Poaceae</taxon>
        <taxon>PACMAD clade</taxon>
        <taxon>Arundinoideae</taxon>
        <taxon>Arundineae</taxon>
        <taxon>Arundo</taxon>
    </lineage>
</organism>
<dbReference type="AlphaFoldDB" id="A0A0A9HTC3"/>
<dbReference type="EMBL" id="GBRH01158822">
    <property type="protein sequence ID" value="JAE39074.1"/>
    <property type="molecule type" value="Transcribed_RNA"/>
</dbReference>
<reference evidence="2" key="1">
    <citation type="submission" date="2014-09" db="EMBL/GenBank/DDBJ databases">
        <authorList>
            <person name="Magalhaes I.L.F."/>
            <person name="Oliveira U."/>
            <person name="Santos F.R."/>
            <person name="Vidigal T.H.D.A."/>
            <person name="Brescovit A.D."/>
            <person name="Santos A.J."/>
        </authorList>
    </citation>
    <scope>NUCLEOTIDE SEQUENCE</scope>
    <source>
        <tissue evidence="2">Shoot tissue taken approximately 20 cm above the soil surface</tissue>
    </source>
</reference>
<name>A0A0A9HTC3_ARUDO</name>
<proteinExistence type="predicted"/>